<comment type="caution">
    <text evidence="2">The sequence shown here is derived from an EMBL/GenBank/DDBJ whole genome shotgun (WGS) entry which is preliminary data.</text>
</comment>
<keyword evidence="3" id="KW-1185">Reference proteome</keyword>
<evidence type="ECO:0000256" key="1">
    <source>
        <dbReference type="SAM" id="Coils"/>
    </source>
</evidence>
<feature type="coiled-coil region" evidence="1">
    <location>
        <begin position="56"/>
        <end position="90"/>
    </location>
</feature>
<protein>
    <submittedName>
        <fullName evidence="2">Uncharacterized protein</fullName>
    </submittedName>
</protein>
<evidence type="ECO:0000313" key="3">
    <source>
        <dbReference type="Proteomes" id="UP001168098"/>
    </source>
</evidence>
<dbReference type="EMBL" id="JARBHA010000005">
    <property type="protein sequence ID" value="KAJ9700867.1"/>
    <property type="molecule type" value="Genomic_DNA"/>
</dbReference>
<reference evidence="2 3" key="1">
    <citation type="journal article" date="2023" name="BMC Biotechnol.">
        <title>Vitis rotundifolia cv Carlos genome sequencing.</title>
        <authorList>
            <person name="Huff M."/>
            <person name="Hulse-Kemp A."/>
            <person name="Scheffler B."/>
            <person name="Youngblood R."/>
            <person name="Simpson S."/>
            <person name="Babiker E."/>
            <person name="Staton M."/>
        </authorList>
    </citation>
    <scope>NUCLEOTIDE SEQUENCE [LARGE SCALE GENOMIC DNA]</scope>
    <source>
        <tissue evidence="2">Leaf</tissue>
    </source>
</reference>
<dbReference type="AlphaFoldDB" id="A0AA39E0Q5"/>
<keyword evidence="1" id="KW-0175">Coiled coil</keyword>
<dbReference type="Proteomes" id="UP001168098">
    <property type="component" value="Unassembled WGS sequence"/>
</dbReference>
<proteinExistence type="predicted"/>
<gene>
    <name evidence="2" type="ORF">PVL29_006276</name>
</gene>
<dbReference type="PANTHER" id="PTHR37226:SF4">
    <property type="entry name" value="GOLGIN FAMILY A PROTEIN"/>
    <property type="match status" value="1"/>
</dbReference>
<name>A0AA39E0Q5_VITRO</name>
<accession>A0AA39E0Q5</accession>
<organism evidence="2 3">
    <name type="scientific">Vitis rotundifolia</name>
    <name type="common">Muscadine grape</name>
    <dbReference type="NCBI Taxonomy" id="103349"/>
    <lineage>
        <taxon>Eukaryota</taxon>
        <taxon>Viridiplantae</taxon>
        <taxon>Streptophyta</taxon>
        <taxon>Embryophyta</taxon>
        <taxon>Tracheophyta</taxon>
        <taxon>Spermatophyta</taxon>
        <taxon>Magnoliopsida</taxon>
        <taxon>eudicotyledons</taxon>
        <taxon>Gunneridae</taxon>
        <taxon>Pentapetalae</taxon>
        <taxon>rosids</taxon>
        <taxon>Vitales</taxon>
        <taxon>Vitaceae</taxon>
        <taxon>Viteae</taxon>
        <taxon>Vitis</taxon>
    </lineage>
</organism>
<sequence>MGSSLGKEKSSRKKERVRALAEKMRLIEGELQEMVYERKKQSMAYERETMVFALKEAQWKRERRRLREEVKRLKKRLEEKEERIRGMEDGLVGEKGEKGFQLLGTRILVEHIWEERARRDEAVEKWKRLYLAIKAELDDLIQRTDQGERLNWKAEEEDLMEDLQRELKAKEETIEVLKARLASMEKEEAQREREVDILRQSLRIISNKKKAKHSVKRFSRSLHL</sequence>
<dbReference type="PANTHER" id="PTHR37226">
    <property type="entry name" value="GOLGIN FAMILY A PROTEIN"/>
    <property type="match status" value="1"/>
</dbReference>
<evidence type="ECO:0000313" key="2">
    <source>
        <dbReference type="EMBL" id="KAJ9700867.1"/>
    </source>
</evidence>
<feature type="coiled-coil region" evidence="1">
    <location>
        <begin position="123"/>
        <end position="201"/>
    </location>
</feature>